<evidence type="ECO:0000259" key="2">
    <source>
        <dbReference type="Pfam" id="PF11229"/>
    </source>
</evidence>
<evidence type="ECO:0000313" key="3">
    <source>
        <dbReference type="EMBL" id="KAG2466847.1"/>
    </source>
</evidence>
<proteinExistence type="predicted"/>
<evidence type="ECO:0000313" key="4">
    <source>
        <dbReference type="Proteomes" id="UP000886611"/>
    </source>
</evidence>
<dbReference type="SUPFAM" id="SSF48371">
    <property type="entry name" value="ARM repeat"/>
    <property type="match status" value="1"/>
</dbReference>
<dbReference type="InterPro" id="IPR038991">
    <property type="entry name" value="CAAP1"/>
</dbReference>
<sequence>MQGNSILALTGLAVAVAKYESSLPTDIEGNPEKSYSGENTASAIARSCASLALSLMVPVLITTYNESIVEILNILCLGLPGKQNADESQAVQFHTGLALGMFLSSLYEEHAREEIITFLCGSKQKKAETHLSRILDNNFMANACFLSIFKHLNDLNLGLQGRDKNVIDLVEHMRAFQVLAYSVACVTVSAFNASILDGEKAEEVMNQLRAMTEQNQQGCPTMQRLAALNGLVALVGSESSLIQLKLEAGQSSQYQSRLNEVIRAITQVISFSGAIGLQSNASCLIGHLYLANSSSSQSRTSVPPDFGYLNEKSVVRAFLDYIISAGKKGPEFIQPHLVKVALGPLSSVGKSHQYPPVNWAAVLSPLIRLNFGEDVQQLCIELAVTQCQSSQTASMFLGMWLVPPLINSLSESDFELYMKLSKCLSEMADTEIDRITQVNKDNNLKMTFVRAYLVSQGRVPLLCLNDTIAPSTAVNHPNVICWFLLLSFYQCRLTVNTNTGVLQRMEWLLELMGHIRNIAYESTHLEHGDIKEDVKSDRENEGVEEPSDIEEGGLNLSVPFRPISAYITDRKEMLEQCFRVIGEKTLQKMLPDELKNCSYDEIKKLCMDQLEQISEKNLLQILEGPASGEESDALSINADTYDSDIEGHKEETEEKEKITEESDTSAAKIQNPDPKKELQNDIEKSVNEILALTVPNQVDPKSVPPVEPVAVAAEALDTNKPLTGLQPSVQQLELLELEMRARAIKALMKANEAKKQALG</sequence>
<feature type="non-terminal residue" evidence="3">
    <location>
        <position position="759"/>
    </location>
</feature>
<dbReference type="PANTHER" id="PTHR16212">
    <property type="entry name" value="FOCADHESIN FAMILY MEMBER"/>
    <property type="match status" value="1"/>
</dbReference>
<dbReference type="Proteomes" id="UP000886611">
    <property type="component" value="Unassembled WGS sequence"/>
</dbReference>
<feature type="domain" description="Focadhesin C-terminal" evidence="2">
    <location>
        <begin position="192"/>
        <end position="411"/>
    </location>
</feature>
<dbReference type="Pfam" id="PF11229">
    <property type="entry name" value="Focadhesin"/>
    <property type="match status" value="1"/>
</dbReference>
<feature type="compositionally biased region" description="Acidic residues" evidence="1">
    <location>
        <begin position="542"/>
        <end position="551"/>
    </location>
</feature>
<accession>A0A8X7XIQ7</accession>
<reference evidence="3 4" key="1">
    <citation type="journal article" date="2021" name="Cell">
        <title>Tracing the genetic footprints of vertebrate landing in non-teleost ray-finned fishes.</title>
        <authorList>
            <person name="Bi X."/>
            <person name="Wang K."/>
            <person name="Yang L."/>
            <person name="Pan H."/>
            <person name="Jiang H."/>
            <person name="Wei Q."/>
            <person name="Fang M."/>
            <person name="Yu H."/>
            <person name="Zhu C."/>
            <person name="Cai Y."/>
            <person name="He Y."/>
            <person name="Gan X."/>
            <person name="Zeng H."/>
            <person name="Yu D."/>
            <person name="Zhu Y."/>
            <person name="Jiang H."/>
            <person name="Qiu Q."/>
            <person name="Yang H."/>
            <person name="Zhang Y.E."/>
            <person name="Wang W."/>
            <person name="Zhu M."/>
            <person name="He S."/>
            <person name="Zhang G."/>
        </authorList>
    </citation>
    <scope>NUCLEOTIDE SEQUENCE [LARGE SCALE GENOMIC DNA]</scope>
    <source>
        <strain evidence="3">Bchr_013</strain>
    </source>
</reference>
<dbReference type="InterPro" id="IPR021392">
    <property type="entry name" value="Focadhesin_C"/>
</dbReference>
<keyword evidence="4" id="KW-1185">Reference proteome</keyword>
<comment type="caution">
    <text evidence="3">The sequence shown here is derived from an EMBL/GenBank/DDBJ whole genome shotgun (WGS) entry which is preliminary data.</text>
</comment>
<gene>
    <name evidence="3" type="primary">Focad_0</name>
    <name evidence="3" type="ORF">GTO96_0020719</name>
</gene>
<dbReference type="InterPro" id="IPR016024">
    <property type="entry name" value="ARM-type_fold"/>
</dbReference>
<dbReference type="GO" id="GO:0060147">
    <property type="term" value="P:regulation of post-transcriptional gene silencing"/>
    <property type="evidence" value="ECO:0007669"/>
    <property type="project" value="InterPro"/>
</dbReference>
<dbReference type="EMBL" id="JAATIS010001241">
    <property type="protein sequence ID" value="KAG2466847.1"/>
    <property type="molecule type" value="Genomic_DNA"/>
</dbReference>
<protein>
    <submittedName>
        <fullName evidence="3">FOCAD protein</fullName>
    </submittedName>
</protein>
<feature type="compositionally biased region" description="Basic and acidic residues" evidence="1">
    <location>
        <begin position="645"/>
        <end position="660"/>
    </location>
</feature>
<feature type="region of interest" description="Disordered" evidence="1">
    <location>
        <begin position="626"/>
        <end position="678"/>
    </location>
</feature>
<evidence type="ECO:0000256" key="1">
    <source>
        <dbReference type="SAM" id="MobiDB-lite"/>
    </source>
</evidence>
<name>A0A8X7XIQ7_POLSE</name>
<feature type="region of interest" description="Disordered" evidence="1">
    <location>
        <begin position="529"/>
        <end position="551"/>
    </location>
</feature>
<dbReference type="GO" id="GO:0042981">
    <property type="term" value="P:regulation of apoptotic process"/>
    <property type="evidence" value="ECO:0007669"/>
    <property type="project" value="InterPro"/>
</dbReference>
<organism evidence="3 4">
    <name type="scientific">Polypterus senegalus</name>
    <name type="common">Senegal bichir</name>
    <dbReference type="NCBI Taxonomy" id="55291"/>
    <lineage>
        <taxon>Eukaryota</taxon>
        <taxon>Metazoa</taxon>
        <taxon>Chordata</taxon>
        <taxon>Craniata</taxon>
        <taxon>Vertebrata</taxon>
        <taxon>Euteleostomi</taxon>
        <taxon>Actinopterygii</taxon>
        <taxon>Polypteriformes</taxon>
        <taxon>Polypteridae</taxon>
        <taxon>Polypterus</taxon>
    </lineage>
</organism>
<dbReference type="InterPro" id="IPR045163">
    <property type="entry name" value="Focadhesin/RST1"/>
</dbReference>
<feature type="non-terminal residue" evidence="3">
    <location>
        <position position="1"/>
    </location>
</feature>
<dbReference type="AlphaFoldDB" id="A0A8X7XIQ7"/>
<dbReference type="PANTHER" id="PTHR16212:SF4">
    <property type="entry name" value="FOCADHESIN"/>
    <property type="match status" value="1"/>
</dbReference>
<dbReference type="Pfam" id="PF15335">
    <property type="entry name" value="CAAP1"/>
    <property type="match status" value="1"/>
</dbReference>
<feature type="compositionally biased region" description="Basic and acidic residues" evidence="1">
    <location>
        <begin position="529"/>
        <end position="541"/>
    </location>
</feature>